<evidence type="ECO:0000256" key="3">
    <source>
        <dbReference type="ARBA" id="ARBA00022723"/>
    </source>
</evidence>
<keyword evidence="2" id="KW-0662">Pyridine nucleotide biosynthesis</keyword>
<evidence type="ECO:0000256" key="7">
    <source>
        <dbReference type="ARBA" id="ARBA00043224"/>
    </source>
</evidence>
<accession>A0A132NN17</accession>
<evidence type="ECO:0000313" key="10">
    <source>
        <dbReference type="Proteomes" id="UP000070089"/>
    </source>
</evidence>
<dbReference type="InterPro" id="IPR000868">
    <property type="entry name" value="Isochorismatase-like_dom"/>
</dbReference>
<protein>
    <recommendedName>
        <fullName evidence="6">nicotinamidase</fullName>
        <ecNumber evidence="6">3.5.1.19</ecNumber>
    </recommendedName>
    <alternativeName>
        <fullName evidence="7">Nicotinamide deamidase</fullName>
    </alternativeName>
</protein>
<comment type="pathway">
    <text evidence="5">Cofactor biosynthesis; nicotinate biosynthesis; nicotinate from nicotinamide: step 1/1.</text>
</comment>
<evidence type="ECO:0000256" key="5">
    <source>
        <dbReference type="ARBA" id="ARBA00037900"/>
    </source>
</evidence>
<dbReference type="Gene3D" id="3.40.50.850">
    <property type="entry name" value="Isochorismatase-like"/>
    <property type="match status" value="1"/>
</dbReference>
<dbReference type="PANTHER" id="PTHR11080:SF2">
    <property type="entry name" value="LD05707P"/>
    <property type="match status" value="1"/>
</dbReference>
<dbReference type="EC" id="3.5.1.19" evidence="6"/>
<proteinExistence type="inferred from homology"/>
<evidence type="ECO:0000256" key="6">
    <source>
        <dbReference type="ARBA" id="ARBA00039017"/>
    </source>
</evidence>
<feature type="domain" description="Isochorismatase-like" evidence="8">
    <location>
        <begin position="2"/>
        <end position="187"/>
    </location>
</feature>
<dbReference type="AlphaFoldDB" id="A0A132NN17"/>
<evidence type="ECO:0000259" key="8">
    <source>
        <dbReference type="Pfam" id="PF00857"/>
    </source>
</evidence>
<dbReference type="Proteomes" id="UP000070089">
    <property type="component" value="Unassembled WGS sequence"/>
</dbReference>
<evidence type="ECO:0000313" key="9">
    <source>
        <dbReference type="EMBL" id="KWX11401.1"/>
    </source>
</evidence>
<dbReference type="OrthoDB" id="1739143at2759"/>
<organism evidence="9 10">
    <name type="scientific">Giardia duodenalis assemblage B</name>
    <dbReference type="NCBI Taxonomy" id="1394984"/>
    <lineage>
        <taxon>Eukaryota</taxon>
        <taxon>Metamonada</taxon>
        <taxon>Diplomonadida</taxon>
        <taxon>Hexamitidae</taxon>
        <taxon>Giardiinae</taxon>
        <taxon>Giardia</taxon>
    </lineage>
</organism>
<evidence type="ECO:0000256" key="1">
    <source>
        <dbReference type="ARBA" id="ARBA00006336"/>
    </source>
</evidence>
<keyword evidence="3" id="KW-0479">Metal-binding</keyword>
<comment type="similarity">
    <text evidence="1">Belongs to the isochorismatase family.</text>
</comment>
<dbReference type="InterPro" id="IPR052347">
    <property type="entry name" value="Isochorismatase_Nicotinamidase"/>
</dbReference>
<dbReference type="InterPro" id="IPR036380">
    <property type="entry name" value="Isochorismatase-like_sf"/>
</dbReference>
<name>A0A132NN17_GIAIN</name>
<dbReference type="EMBL" id="JXTI01000193">
    <property type="protein sequence ID" value="KWX11401.1"/>
    <property type="molecule type" value="Genomic_DNA"/>
</dbReference>
<evidence type="ECO:0000256" key="4">
    <source>
        <dbReference type="ARBA" id="ARBA00022801"/>
    </source>
</evidence>
<gene>
    <name evidence="9" type="ORF">QR46_4641</name>
</gene>
<reference evidence="9 10" key="1">
    <citation type="journal article" date="2015" name="Mol. Biochem. Parasitol.">
        <title>Identification of polymorphic genes for use in assemblage B genotyping assays through comparative genomics of multiple assemblage B Giardia duodenalis isolates.</title>
        <authorList>
            <person name="Wielinga C."/>
            <person name="Thompson R.C."/>
            <person name="Monis P."/>
            <person name="Ryan U."/>
        </authorList>
    </citation>
    <scope>NUCLEOTIDE SEQUENCE [LARGE SCALE GENOMIC DNA]</scope>
    <source>
        <strain evidence="9 10">BAH15c1</strain>
    </source>
</reference>
<dbReference type="PANTHER" id="PTHR11080">
    <property type="entry name" value="PYRAZINAMIDASE/NICOTINAMIDASE"/>
    <property type="match status" value="1"/>
</dbReference>
<dbReference type="Pfam" id="PF00857">
    <property type="entry name" value="Isochorismatase"/>
    <property type="match status" value="1"/>
</dbReference>
<keyword evidence="4" id="KW-0378">Hydrolase</keyword>
<dbReference type="VEuPathDB" id="GiardiaDB:QR46_4641"/>
<dbReference type="SUPFAM" id="SSF52499">
    <property type="entry name" value="Isochorismatase-like hydrolases"/>
    <property type="match status" value="1"/>
</dbReference>
<dbReference type="CDD" id="cd01011">
    <property type="entry name" value="nicotinamidase"/>
    <property type="match status" value="1"/>
</dbReference>
<evidence type="ECO:0000256" key="2">
    <source>
        <dbReference type="ARBA" id="ARBA00022642"/>
    </source>
</evidence>
<dbReference type="GO" id="GO:0019363">
    <property type="term" value="P:pyridine nucleotide biosynthetic process"/>
    <property type="evidence" value="ECO:0007669"/>
    <property type="project" value="UniProtKB-KW"/>
</dbReference>
<dbReference type="GO" id="GO:0008936">
    <property type="term" value="F:nicotinamidase activity"/>
    <property type="evidence" value="ECO:0007669"/>
    <property type="project" value="UniProtKB-EC"/>
</dbReference>
<comment type="caution">
    <text evidence="9">The sequence shown here is derived from an EMBL/GenBank/DDBJ whole genome shotgun (WGS) entry which is preliminary data.</text>
</comment>
<dbReference type="GO" id="GO:0046872">
    <property type="term" value="F:metal ion binding"/>
    <property type="evidence" value="ECO:0007669"/>
    <property type="project" value="UniProtKB-KW"/>
</dbReference>
<sequence>MAALLIIDMQLDFCKGGALGIDDGAEAIPFINQLRRTRHYDMVVITQDWHPPHHCSFASRYNREPFTPYGEHDYLWPDHCVRDTPGAQLHPDLVVEETDVRIRKGTKVDLDAYSCFGGTGLAQLLRDNSIKTCDIVGLAFDFCVRYSAIDACREGFEVRVFREGSRPVDKGAVDLVIKELTELGVKVE</sequence>